<feature type="region of interest" description="Disordered" evidence="5">
    <location>
        <begin position="1622"/>
        <end position="1698"/>
    </location>
</feature>
<accession>A0A0R1GKT2</accession>
<keyword evidence="6" id="KW-1133">Transmembrane helix</keyword>
<feature type="transmembrane region" description="Helical" evidence="6">
    <location>
        <begin position="1753"/>
        <end position="1772"/>
    </location>
</feature>
<feature type="signal peptide" evidence="7">
    <location>
        <begin position="1"/>
        <end position="48"/>
    </location>
</feature>
<protein>
    <recommendedName>
        <fullName evidence="8">Gram-positive cocci surface proteins LPxTG domain-containing protein</fullName>
    </recommendedName>
</protein>
<keyword evidence="4" id="KW-0572">Peptidoglycan-anchor</keyword>
<proteinExistence type="predicted"/>
<dbReference type="PATRIC" id="fig|1423726.3.peg.372"/>
<gene>
    <name evidence="9" type="ORF">FC07_GL000356</name>
</gene>
<dbReference type="NCBIfam" id="TIGR01167">
    <property type="entry name" value="LPXTG_anchor"/>
    <property type="match status" value="1"/>
</dbReference>
<name>A0A0R1GKT2_9LACO</name>
<evidence type="ECO:0000256" key="7">
    <source>
        <dbReference type="SAM" id="SignalP"/>
    </source>
</evidence>
<feature type="compositionally biased region" description="Low complexity" evidence="5">
    <location>
        <begin position="1670"/>
        <end position="1698"/>
    </location>
</feature>
<comment type="caution">
    <text evidence="9">The sequence shown here is derived from an EMBL/GenBank/DDBJ whole genome shotgun (WGS) entry which is preliminary data.</text>
</comment>
<organism evidence="9 10">
    <name type="scientific">Loigolactobacillus bifermentans DSM 20003</name>
    <dbReference type="NCBI Taxonomy" id="1423726"/>
    <lineage>
        <taxon>Bacteria</taxon>
        <taxon>Bacillati</taxon>
        <taxon>Bacillota</taxon>
        <taxon>Bacilli</taxon>
        <taxon>Lactobacillales</taxon>
        <taxon>Lactobacillaceae</taxon>
        <taxon>Loigolactobacillus</taxon>
    </lineage>
</organism>
<evidence type="ECO:0000313" key="9">
    <source>
        <dbReference type="EMBL" id="KRK34606.1"/>
    </source>
</evidence>
<dbReference type="InterPro" id="IPR022263">
    <property type="entry name" value="KxYKxGKxW"/>
</dbReference>
<keyword evidence="2" id="KW-0964">Secreted</keyword>
<dbReference type="OrthoDB" id="2279991at2"/>
<dbReference type="PROSITE" id="PS50847">
    <property type="entry name" value="GRAM_POS_ANCHORING"/>
    <property type="match status" value="1"/>
</dbReference>
<evidence type="ECO:0000313" key="10">
    <source>
        <dbReference type="Proteomes" id="UP000051461"/>
    </source>
</evidence>
<keyword evidence="6" id="KW-0812">Transmembrane</keyword>
<dbReference type="EMBL" id="AZDA01000090">
    <property type="protein sequence ID" value="KRK34606.1"/>
    <property type="molecule type" value="Genomic_DNA"/>
</dbReference>
<dbReference type="RefSeq" id="WP_057904867.1">
    <property type="nucleotide sequence ID" value="NZ_AZDA01000090.1"/>
</dbReference>
<evidence type="ECO:0000256" key="3">
    <source>
        <dbReference type="ARBA" id="ARBA00022729"/>
    </source>
</evidence>
<feature type="compositionally biased region" description="Polar residues" evidence="5">
    <location>
        <begin position="1624"/>
        <end position="1637"/>
    </location>
</feature>
<feature type="domain" description="Gram-positive cocci surface proteins LPxTG" evidence="8">
    <location>
        <begin position="1744"/>
        <end position="1779"/>
    </location>
</feature>
<dbReference type="Proteomes" id="UP000051461">
    <property type="component" value="Unassembled WGS sequence"/>
</dbReference>
<dbReference type="Pfam" id="PF00746">
    <property type="entry name" value="Gram_pos_anchor"/>
    <property type="match status" value="1"/>
</dbReference>
<dbReference type="STRING" id="1423726.FC07_GL000356"/>
<keyword evidence="3 7" id="KW-0732">Signal</keyword>
<sequence length="1779" mass="182895">MNRQRAQQMNSKQHYRLYKRGKQWVTVCLSSVALAGAFLAIGTTTTQAATTTTPATTSASSDTALTAASLALSGAASSAAQSATVTSSAASSAAQATTTASSAANSTAPASVATTSTAAATASAADSANHSTAEQTSSTASQVQSADSSSTTTAVSSAATSSAVAGGNITAATPATVAAVRAQAAARYQATGVPETVTQTDATATSTSQDVTLTLVNSAGDILEGAVTDTVESGTELPLPANLTVTQAMIDGIIAQGVETNLVPGRYRFQGYTVNGGSLQTTATIKFPIAADATSTAPIAIQAVYDLVPLKVTYVYPDGSDATGSDHAVQQILVTATAGVDSDSGASVEKTMTVTLNDDGTAAITTADSGLALVDQDLTKLDLSFLKQVIDNDDQATALADQLTAALQANGLPLFSRTTIVQALTAVGIGTNGVVDPTNPEFSPDITAIQYVYNSAAPTATTPVTDTHADLLDRLKDLYAAAQAKGDDEPATESMTSENTAVQADVTVENYLEATAAPITYQGTPISGHQTYTSDTTVTLDQGFTLDDVNYVLVGYTVGDDLSDLQQGPDVVITAAPIETTTDAQGQVTQTGGTTVTIKAVYQIVPTNITVNYVYDNAEQTAMLPSVTLAVGDASTPDLSTDKLQKIVLTPTAGAQQKSGVTTLTLVFNSDFTTTHLILNEGLTNEQVLPAAYSTLGAWLQNETTADLTSATLAELLKLGMDANTAATGDIYQGFLTHLATRGIQLNGDVALNDAELASQLSSVTYVYTAPTELTVDWVDAKTGLPISLGSTTNASSTWTTTGDAGTTVDVATAFNTLLAQSANIYRIDPTYAAAHDLSQVVLADQDQTLTIPVEVAVASLPVLVVDNRGNELLTNTNYQAVALDTATLVQQLTDLGLYANGSTDATTDAVTGIKVMTNLFYKLYAPNLGAILAATDLTTAQQTAVLNEVLTKLQPLVLKEAIKLMPLANHLGKAMQTAFNAGIDEIDWGNTDQYDAAIADELVAVKQLLPSAFVEVLQDVMPTVAVLAQDVETAYGLPANTLLANLQYTTTTSQLATKQVVDLETPVDSSTVASETNAYTLNGVPLLFELAGINQAKLSLVGGSGAPYIIRVNLGRVNAQVNVVTDDGQQLQPITTIGTAYDSDNQFTIPEIAGYTFVKATSTDYTLTVTDDNVNFVAPTDGNVVLVYTRAAVDYTVIPTVDGQPIPGYETGFAGSGVPGQTITLTPIPGYHTTATPVVPETGGTVTVAYTPNEVTADVTIPSNLGPQTVPGVTGKTGQTVDVTVPAVAGYTPDQTTVPATVNPDGTITTDQTVVYTPNEVTADVTIPSNLGPKTVPGVTGKTGETVDVPVPAVVGYTPDQSTVPATVNPDGTITTDRTVVYTPNEVTADVTIPSNLGPQTVPGVTGKTGETVDVTVPEVAGYTPDQSTVPATVNPDGTITTDQTVVYTPNEVTADVTIPSNLGPQIVPGVTGKTGETVDVTVPEVAGYTPDQTTVPATVNPDGTITTDQTVVYTPNEVTTDVTIPSNLGPQIVPGVTGKTGETVDVTVPAVVGYTPDQSTVPATVDPDGTITTDRTVVYTPNEVTADVTIPSNLGPQIVPGVTGKTGETVDVTVPAVAGYTPDQSTVPATVNPDGTITTTQQVTYTPNPVAPDQDHNATGMPDSDQSGQTAPAQPQTETTGTMQSETTPTVATQTATDTVQTVVQTTTGTPNLAPALTAREQALTTTNGTDKLPTSQTATTLPQTNDANSVWLAAVGLALVGFAGFLVAFKPRRPQA</sequence>
<feature type="compositionally biased region" description="Low complexity" evidence="5">
    <location>
        <begin position="1638"/>
        <end position="1648"/>
    </location>
</feature>
<feature type="region of interest" description="Disordered" evidence="5">
    <location>
        <begin position="125"/>
        <end position="148"/>
    </location>
</feature>
<evidence type="ECO:0000259" key="8">
    <source>
        <dbReference type="PROSITE" id="PS50847"/>
    </source>
</evidence>
<dbReference type="Pfam" id="PF19258">
    <property type="entry name" value="KxYKxGKxW_sig"/>
    <property type="match status" value="1"/>
</dbReference>
<keyword evidence="10" id="KW-1185">Reference proteome</keyword>
<reference evidence="9 10" key="1">
    <citation type="journal article" date="2015" name="Genome Announc.">
        <title>Expanding the biotechnology potential of lactobacilli through comparative genomics of 213 strains and associated genera.</title>
        <authorList>
            <person name="Sun Z."/>
            <person name="Harris H.M."/>
            <person name="McCann A."/>
            <person name="Guo C."/>
            <person name="Argimon S."/>
            <person name="Zhang W."/>
            <person name="Yang X."/>
            <person name="Jeffery I.B."/>
            <person name="Cooney J.C."/>
            <person name="Kagawa T.F."/>
            <person name="Liu W."/>
            <person name="Song Y."/>
            <person name="Salvetti E."/>
            <person name="Wrobel A."/>
            <person name="Rasinkangas P."/>
            <person name="Parkhill J."/>
            <person name="Rea M.C."/>
            <person name="O'Sullivan O."/>
            <person name="Ritari J."/>
            <person name="Douillard F.P."/>
            <person name="Paul Ross R."/>
            <person name="Yang R."/>
            <person name="Briner A.E."/>
            <person name="Felis G.E."/>
            <person name="de Vos W.M."/>
            <person name="Barrangou R."/>
            <person name="Klaenhammer T.R."/>
            <person name="Caufield P.W."/>
            <person name="Cui Y."/>
            <person name="Zhang H."/>
            <person name="O'Toole P.W."/>
        </authorList>
    </citation>
    <scope>NUCLEOTIDE SEQUENCE [LARGE SCALE GENOMIC DNA]</scope>
    <source>
        <strain evidence="9 10">DSM 20003</strain>
    </source>
</reference>
<evidence type="ECO:0000256" key="6">
    <source>
        <dbReference type="SAM" id="Phobius"/>
    </source>
</evidence>
<dbReference type="NCBIfam" id="TIGR03715">
    <property type="entry name" value="KxYKxGKxW"/>
    <property type="match status" value="1"/>
</dbReference>
<dbReference type="InterPro" id="IPR019931">
    <property type="entry name" value="LPXTG_anchor"/>
</dbReference>
<evidence type="ECO:0000256" key="2">
    <source>
        <dbReference type="ARBA" id="ARBA00022525"/>
    </source>
</evidence>
<keyword evidence="6" id="KW-0472">Membrane</keyword>
<evidence type="ECO:0000256" key="1">
    <source>
        <dbReference type="ARBA" id="ARBA00022512"/>
    </source>
</evidence>
<evidence type="ECO:0000256" key="4">
    <source>
        <dbReference type="ARBA" id="ARBA00023088"/>
    </source>
</evidence>
<feature type="chain" id="PRO_5006404572" description="Gram-positive cocci surface proteins LPxTG domain-containing protein" evidence="7">
    <location>
        <begin position="49"/>
        <end position="1779"/>
    </location>
</feature>
<keyword evidence="1" id="KW-0134">Cell wall</keyword>
<evidence type="ECO:0000256" key="5">
    <source>
        <dbReference type="SAM" id="MobiDB-lite"/>
    </source>
</evidence>